<dbReference type="InterPro" id="IPR010624">
    <property type="entry name" value="KaiC_dom"/>
</dbReference>
<reference evidence="10" key="1">
    <citation type="submission" date="2020-05" db="EMBL/GenBank/DDBJ databases">
        <title>Nod-independent and nitrogen-fixing Bradyrhizobium aeschynomene sp. nov. isolated from nodules of Aeschynomene indica.</title>
        <authorList>
            <person name="Zhang Z."/>
        </authorList>
    </citation>
    <scope>NUCLEOTIDE SEQUENCE</scope>
    <source>
        <strain evidence="10">83012</strain>
    </source>
</reference>
<evidence type="ECO:0000256" key="3">
    <source>
        <dbReference type="ARBA" id="ARBA00022679"/>
    </source>
</evidence>
<keyword evidence="2" id="KW-0597">Phosphoprotein</keyword>
<dbReference type="EMBL" id="JABFDN010000018">
    <property type="protein sequence ID" value="NPU69477.1"/>
    <property type="molecule type" value="Genomic_DNA"/>
</dbReference>
<dbReference type="PANTHER" id="PTHR42926">
    <property type="match status" value="1"/>
</dbReference>
<accession>A0ABX2CQB7</accession>
<evidence type="ECO:0000256" key="8">
    <source>
        <dbReference type="SAM" id="MobiDB-lite"/>
    </source>
</evidence>
<dbReference type="Gene3D" id="3.40.50.300">
    <property type="entry name" value="P-loop containing nucleotide triphosphate hydrolases"/>
    <property type="match status" value="2"/>
</dbReference>
<organism evidence="10 11">
    <name type="scientific">Bradyrhizobium aeschynomenes</name>
    <dbReference type="NCBI Taxonomy" id="2734909"/>
    <lineage>
        <taxon>Bacteria</taxon>
        <taxon>Pseudomonadati</taxon>
        <taxon>Pseudomonadota</taxon>
        <taxon>Alphaproteobacteria</taxon>
        <taxon>Hyphomicrobiales</taxon>
        <taxon>Nitrobacteraceae</taxon>
        <taxon>Bradyrhizobium</taxon>
    </lineage>
</organism>
<dbReference type="EC" id="2.7.11.1" evidence="1"/>
<dbReference type="InterPro" id="IPR014774">
    <property type="entry name" value="KaiC-like_dom"/>
</dbReference>
<dbReference type="SUPFAM" id="SSF52540">
    <property type="entry name" value="P-loop containing nucleoside triphosphate hydrolases"/>
    <property type="match status" value="2"/>
</dbReference>
<evidence type="ECO:0000259" key="9">
    <source>
        <dbReference type="PROSITE" id="PS51146"/>
    </source>
</evidence>
<feature type="domain" description="KaiC" evidence="9">
    <location>
        <begin position="258"/>
        <end position="490"/>
    </location>
</feature>
<keyword evidence="3" id="KW-0808">Transferase</keyword>
<dbReference type="InterPro" id="IPR047221">
    <property type="entry name" value="KaiC_N"/>
</dbReference>
<dbReference type="InterPro" id="IPR051347">
    <property type="entry name" value="Circadian_clock_KaiC-rel"/>
</dbReference>
<evidence type="ECO:0000256" key="6">
    <source>
        <dbReference type="ARBA" id="ARBA00022801"/>
    </source>
</evidence>
<keyword evidence="6" id="KW-0378">Hydrolase</keyword>
<evidence type="ECO:0000256" key="7">
    <source>
        <dbReference type="SAM" id="Coils"/>
    </source>
</evidence>
<evidence type="ECO:0000256" key="2">
    <source>
        <dbReference type="ARBA" id="ARBA00022553"/>
    </source>
</evidence>
<evidence type="ECO:0000256" key="1">
    <source>
        <dbReference type="ARBA" id="ARBA00012513"/>
    </source>
</evidence>
<feature type="domain" description="KaiC" evidence="9">
    <location>
        <begin position="18"/>
        <end position="257"/>
    </location>
</feature>
<feature type="compositionally biased region" description="Basic and acidic residues" evidence="8">
    <location>
        <begin position="550"/>
        <end position="559"/>
    </location>
</feature>
<dbReference type="PANTHER" id="PTHR42926:SF1">
    <property type="entry name" value="CIRCADIAN CLOCK OSCILLATOR PROTEIN KAIC 1"/>
    <property type="match status" value="1"/>
</dbReference>
<dbReference type="Pfam" id="PF06745">
    <property type="entry name" value="ATPase"/>
    <property type="match status" value="2"/>
</dbReference>
<dbReference type="Proteomes" id="UP000886476">
    <property type="component" value="Unassembled WGS sequence"/>
</dbReference>
<dbReference type="RefSeq" id="WP_172114534.1">
    <property type="nucleotide sequence ID" value="NZ_JABFDN010000018.1"/>
</dbReference>
<dbReference type="InterPro" id="IPR027417">
    <property type="entry name" value="P-loop_NTPase"/>
</dbReference>
<keyword evidence="11" id="KW-1185">Reference proteome</keyword>
<evidence type="ECO:0000256" key="5">
    <source>
        <dbReference type="ARBA" id="ARBA00022777"/>
    </source>
</evidence>
<dbReference type="InterPro" id="IPR030665">
    <property type="entry name" value="KaiC"/>
</dbReference>
<comment type="caution">
    <text evidence="10">The sequence shown here is derived from an EMBL/GenBank/DDBJ whole genome shotgun (WGS) entry which is preliminary data.</text>
</comment>
<feature type="region of interest" description="Disordered" evidence="8">
    <location>
        <begin position="549"/>
        <end position="584"/>
    </location>
</feature>
<evidence type="ECO:0000256" key="4">
    <source>
        <dbReference type="ARBA" id="ARBA00022737"/>
    </source>
</evidence>
<keyword evidence="4" id="KW-0677">Repeat</keyword>
<feature type="coiled-coil region" evidence="7">
    <location>
        <begin position="507"/>
        <end position="548"/>
    </location>
</feature>
<dbReference type="PROSITE" id="PS51146">
    <property type="entry name" value="KAIC"/>
    <property type="match status" value="2"/>
</dbReference>
<dbReference type="PIRSF" id="PIRSF039117">
    <property type="entry name" value="KaiC"/>
    <property type="match status" value="1"/>
</dbReference>
<dbReference type="InterPro" id="IPR003593">
    <property type="entry name" value="AAA+_ATPase"/>
</dbReference>
<proteinExistence type="predicted"/>
<keyword evidence="5" id="KW-0418">Kinase</keyword>
<protein>
    <recommendedName>
        <fullName evidence="1">non-specific serine/threonine protein kinase</fullName>
        <ecNumber evidence="1">2.7.11.1</ecNumber>
    </recommendedName>
</protein>
<evidence type="ECO:0000313" key="10">
    <source>
        <dbReference type="EMBL" id="NPU69477.1"/>
    </source>
</evidence>
<name>A0ABX2CQB7_9BRAD</name>
<evidence type="ECO:0000313" key="11">
    <source>
        <dbReference type="Proteomes" id="UP000886476"/>
    </source>
</evidence>
<gene>
    <name evidence="10" type="primary">kaiC</name>
    <name evidence="10" type="ORF">HL667_31045</name>
</gene>
<dbReference type="CDD" id="cd19485">
    <property type="entry name" value="KaiC-N"/>
    <property type="match status" value="1"/>
</dbReference>
<sequence length="584" mass="64443">MKTSVRPRIVTRDLPVIAKSPTGIDGLDEVTFGGLPQGRPTLLCGAAGCGKTLFAMTFLYNGAVAYNEPGVFIAFEEQPEDLIKNVGSLSYDIERLIEQRKIVVDHIHLDRNEIEEAGDYDLDGLFIRIGFAIDSVGAKRVVIDTIETLFGGLDNQAVLRSELRRLFEWLKSKGVTAIITGERGDGTLTRYGLEEYVADCVILLDNRVHDQLSTRRLRVVKYRGTAHGTNEYPFIIDQEGITVMPITSSGLSHDASTERVSTGIADLDEMLEGRGYYKGSSILISGMAGAGKSTVSAHFANSICAAGQRCIYFALEESPQQIVRNMRSVGLDLQQWVDRGLLRFSARRPNLYGLETHLAAMHREVKEFDPAAVVVDPISSLMGAGLAGDVHSMTLRLIDFLKSRGVTALFTNLGAGSAETATTEMQISSLTDTWLLLYNRESNGEHNRQLYLLKSRGMAHSNQVREFLMSGDGIALREVYLGPEGVLTGSARVAQEVRDRADRLLRTQDLERRTREIERRRREIAAQIETLKAQLASEEGEMELLNLEGAAREDQRSADRIAMVQSRSSKRAVSSPSNPMTSGK</sequence>
<keyword evidence="7" id="KW-0175">Coiled coil</keyword>
<dbReference type="SMART" id="SM00382">
    <property type="entry name" value="AAA"/>
    <property type="match status" value="2"/>
</dbReference>
<dbReference type="NCBIfam" id="NF006799">
    <property type="entry name" value="PRK09302.1"/>
    <property type="match status" value="1"/>
</dbReference>